<feature type="transmembrane region" description="Helical" evidence="6">
    <location>
        <begin position="139"/>
        <end position="156"/>
    </location>
</feature>
<feature type="domain" description="RDD" evidence="7">
    <location>
        <begin position="19"/>
        <end position="61"/>
    </location>
</feature>
<dbReference type="InterPro" id="IPR051791">
    <property type="entry name" value="Pra-immunoreactive"/>
</dbReference>
<keyword evidence="4 6" id="KW-1133">Transmembrane helix</keyword>
<organism evidence="8 9">
    <name type="scientific">Phyllobacterium brassicacearum</name>
    <dbReference type="NCBI Taxonomy" id="314235"/>
    <lineage>
        <taxon>Bacteria</taxon>
        <taxon>Pseudomonadati</taxon>
        <taxon>Pseudomonadota</taxon>
        <taxon>Alphaproteobacteria</taxon>
        <taxon>Hyphomicrobiales</taxon>
        <taxon>Phyllobacteriaceae</taxon>
        <taxon>Phyllobacterium</taxon>
    </lineage>
</organism>
<evidence type="ECO:0000256" key="5">
    <source>
        <dbReference type="ARBA" id="ARBA00023136"/>
    </source>
</evidence>
<accession>A0A2P7BTC3</accession>
<dbReference type="PANTHER" id="PTHR36115">
    <property type="entry name" value="PROLINE-RICH ANTIGEN HOMOLOG-RELATED"/>
    <property type="match status" value="1"/>
</dbReference>
<evidence type="ECO:0000256" key="1">
    <source>
        <dbReference type="ARBA" id="ARBA00004651"/>
    </source>
</evidence>
<dbReference type="Pfam" id="PF06271">
    <property type="entry name" value="RDD"/>
    <property type="match status" value="2"/>
</dbReference>
<evidence type="ECO:0000256" key="6">
    <source>
        <dbReference type="SAM" id="Phobius"/>
    </source>
</evidence>
<name>A0A2P7BTC3_9HYPH</name>
<evidence type="ECO:0000256" key="3">
    <source>
        <dbReference type="ARBA" id="ARBA00022692"/>
    </source>
</evidence>
<evidence type="ECO:0000259" key="7">
    <source>
        <dbReference type="Pfam" id="PF06271"/>
    </source>
</evidence>
<feature type="transmembrane region" description="Helical" evidence="6">
    <location>
        <begin position="218"/>
        <end position="238"/>
    </location>
</feature>
<keyword evidence="3 6" id="KW-0812">Transmembrane</keyword>
<dbReference type="PANTHER" id="PTHR36115:SF9">
    <property type="entry name" value="LMO1584 PROTEIN"/>
    <property type="match status" value="1"/>
</dbReference>
<proteinExistence type="predicted"/>
<sequence length="257" mass="27952">MVDGADVAAHVRFWDAVNRAGFWRRVLAFLIDATIVLIPLQVLVAVLFAQTNGTVQGSFGFTTTYCVALGEIPANLEPAPPAGFNSAAECRISFIGFFDTARTLSVAKVTEDGSVTTSISTDYTLGTDGQPNQAFTTDWIALLLLLAYLVVMEYRFGRTFGKQMLGIRTIDTDDPAQTGIPLKKAFFRQLAMWIGATPALLLLSYLTVAPYLTSGVVAAMILTWLIGMVWLIWIIVSVSKKQDPIYDRLVGTAVVSV</sequence>
<feature type="transmembrane region" description="Helical" evidence="6">
    <location>
        <begin position="26"/>
        <end position="49"/>
    </location>
</feature>
<protein>
    <recommendedName>
        <fullName evidence="7">RDD domain-containing protein</fullName>
    </recommendedName>
</protein>
<dbReference type="InterPro" id="IPR010432">
    <property type="entry name" value="RDD"/>
</dbReference>
<dbReference type="AlphaFoldDB" id="A0A2P7BTC3"/>
<evidence type="ECO:0000313" key="9">
    <source>
        <dbReference type="Proteomes" id="UP000241444"/>
    </source>
</evidence>
<dbReference type="GO" id="GO:0005886">
    <property type="term" value="C:plasma membrane"/>
    <property type="evidence" value="ECO:0007669"/>
    <property type="project" value="UniProtKB-SubCell"/>
</dbReference>
<dbReference type="OrthoDB" id="7211104at2"/>
<evidence type="ECO:0000313" key="8">
    <source>
        <dbReference type="EMBL" id="PSH69733.1"/>
    </source>
</evidence>
<evidence type="ECO:0000256" key="2">
    <source>
        <dbReference type="ARBA" id="ARBA00022475"/>
    </source>
</evidence>
<keyword evidence="5 6" id="KW-0472">Membrane</keyword>
<comment type="caution">
    <text evidence="8">The sequence shown here is derived from an EMBL/GenBank/DDBJ whole genome shotgun (WGS) entry which is preliminary data.</text>
</comment>
<dbReference type="EMBL" id="PGGO01000003">
    <property type="protein sequence ID" value="PSH69733.1"/>
    <property type="molecule type" value="Genomic_DNA"/>
</dbReference>
<dbReference type="RefSeq" id="WP_106710039.1">
    <property type="nucleotide sequence ID" value="NZ_PGGO01000003.1"/>
</dbReference>
<gene>
    <name evidence="8" type="ORF">CU102_05520</name>
</gene>
<evidence type="ECO:0000256" key="4">
    <source>
        <dbReference type="ARBA" id="ARBA00022989"/>
    </source>
</evidence>
<reference evidence="9" key="1">
    <citation type="submission" date="2017-11" db="EMBL/GenBank/DDBJ databases">
        <authorList>
            <person name="Kuznetsova I."/>
            <person name="Sazanova A."/>
            <person name="Chirak E."/>
            <person name="Safronova V."/>
            <person name="Willems A."/>
        </authorList>
    </citation>
    <scope>NUCLEOTIDE SEQUENCE [LARGE SCALE GENOMIC DNA]</scope>
    <source>
        <strain evidence="9">STM 196</strain>
    </source>
</reference>
<comment type="subcellular location">
    <subcellularLocation>
        <location evidence="1">Cell membrane</location>
        <topology evidence="1">Multi-pass membrane protein</topology>
    </subcellularLocation>
</comment>
<feature type="transmembrane region" description="Helical" evidence="6">
    <location>
        <begin position="190"/>
        <end position="212"/>
    </location>
</feature>
<feature type="domain" description="RDD" evidence="7">
    <location>
        <begin position="139"/>
        <end position="249"/>
    </location>
</feature>
<dbReference type="Proteomes" id="UP000241444">
    <property type="component" value="Unassembled WGS sequence"/>
</dbReference>
<keyword evidence="2" id="KW-1003">Cell membrane</keyword>
<keyword evidence="9" id="KW-1185">Reference proteome</keyword>